<reference evidence="6" key="1">
    <citation type="submission" date="2018-04" db="EMBL/GenBank/DDBJ databases">
        <title>Transcriptome of Schizaphis graminum biotype I.</title>
        <authorList>
            <person name="Scully E.D."/>
            <person name="Geib S.M."/>
            <person name="Palmer N.A."/>
            <person name="Koch K."/>
            <person name="Bradshaw J."/>
            <person name="Heng-Moss T."/>
            <person name="Sarath G."/>
        </authorList>
    </citation>
    <scope>NUCLEOTIDE SEQUENCE</scope>
</reference>
<dbReference type="Pfam" id="PF00201">
    <property type="entry name" value="UDPGT"/>
    <property type="match status" value="1"/>
</dbReference>
<protein>
    <recommendedName>
        <fullName evidence="5">UDP-glucuronosyltransferase</fullName>
        <ecNumber evidence="5">2.4.1.17</ecNumber>
    </recommendedName>
</protein>
<evidence type="ECO:0000256" key="3">
    <source>
        <dbReference type="ARBA" id="ARBA00022679"/>
    </source>
</evidence>
<dbReference type="GO" id="GO:0016020">
    <property type="term" value="C:membrane"/>
    <property type="evidence" value="ECO:0007669"/>
    <property type="project" value="UniProtKB-SubCell"/>
</dbReference>
<dbReference type="InterPro" id="IPR002213">
    <property type="entry name" value="UDP_glucos_trans"/>
</dbReference>
<evidence type="ECO:0000313" key="6">
    <source>
        <dbReference type="EMBL" id="MBY19893.1"/>
    </source>
</evidence>
<name>A0A2S2NRN9_SCHGA</name>
<evidence type="ECO:0000256" key="1">
    <source>
        <dbReference type="ARBA" id="ARBA00009995"/>
    </source>
</evidence>
<dbReference type="EC" id="2.4.1.17" evidence="5"/>
<dbReference type="Gene3D" id="3.40.50.2000">
    <property type="entry name" value="Glycogen Phosphorylase B"/>
    <property type="match status" value="1"/>
</dbReference>
<keyword evidence="5" id="KW-0472">Membrane</keyword>
<proteinExistence type="inferred from homology"/>
<sequence length="169" mass="19379">MTGSWFPQRDILAHPNVILFITHGGLHSLEETVCNAKPVVGVPFFAEQNFNMKIVEEKGYGKLVNFFEITEESFENAIEEVLSDVMFKEKAIIQSQVYKDQPMKPLDRAVYWVEYVIRYGGAGHLKSDSIGLNDLQYFLIDILFILLLSIGVIAWLCYFMFVKVMSKNV</sequence>
<comment type="subcellular location">
    <subcellularLocation>
        <location evidence="5">Membrane</location>
        <topology evidence="5">Single-pass membrane protein</topology>
    </subcellularLocation>
</comment>
<dbReference type="PANTHER" id="PTHR48043">
    <property type="entry name" value="EG:EG0003.4 PROTEIN-RELATED"/>
    <property type="match status" value="1"/>
</dbReference>
<dbReference type="AlphaFoldDB" id="A0A2S2NRN9"/>
<evidence type="ECO:0000256" key="2">
    <source>
        <dbReference type="ARBA" id="ARBA00022676"/>
    </source>
</evidence>
<dbReference type="InterPro" id="IPR035595">
    <property type="entry name" value="UDP_glycos_trans_CS"/>
</dbReference>
<keyword evidence="5" id="KW-1133">Transmembrane helix</keyword>
<dbReference type="PROSITE" id="PS00375">
    <property type="entry name" value="UDPGT"/>
    <property type="match status" value="1"/>
</dbReference>
<comment type="catalytic activity">
    <reaction evidence="5">
        <text>glucuronate acceptor + UDP-alpha-D-glucuronate = acceptor beta-D-glucuronoside + UDP + H(+)</text>
        <dbReference type="Rhea" id="RHEA:21032"/>
        <dbReference type="ChEBI" id="CHEBI:15378"/>
        <dbReference type="ChEBI" id="CHEBI:58052"/>
        <dbReference type="ChEBI" id="CHEBI:58223"/>
        <dbReference type="ChEBI" id="CHEBI:132367"/>
        <dbReference type="ChEBI" id="CHEBI:132368"/>
        <dbReference type="EC" id="2.4.1.17"/>
    </reaction>
</comment>
<evidence type="ECO:0000256" key="5">
    <source>
        <dbReference type="RuleBase" id="RU362059"/>
    </source>
</evidence>
<organism evidence="6">
    <name type="scientific">Schizaphis graminum</name>
    <name type="common">Green bug aphid</name>
    <dbReference type="NCBI Taxonomy" id="13262"/>
    <lineage>
        <taxon>Eukaryota</taxon>
        <taxon>Metazoa</taxon>
        <taxon>Ecdysozoa</taxon>
        <taxon>Arthropoda</taxon>
        <taxon>Hexapoda</taxon>
        <taxon>Insecta</taxon>
        <taxon>Pterygota</taxon>
        <taxon>Neoptera</taxon>
        <taxon>Paraneoptera</taxon>
        <taxon>Hemiptera</taxon>
        <taxon>Sternorrhyncha</taxon>
        <taxon>Aphidomorpha</taxon>
        <taxon>Aphidoidea</taxon>
        <taxon>Aphididae</taxon>
        <taxon>Aphidini</taxon>
        <taxon>Schizaphis</taxon>
    </lineage>
</organism>
<dbReference type="CDD" id="cd03784">
    <property type="entry name" value="GT1_Gtf-like"/>
    <property type="match status" value="1"/>
</dbReference>
<dbReference type="PANTHER" id="PTHR48043:SF159">
    <property type="entry name" value="EG:EG0003.4 PROTEIN-RELATED"/>
    <property type="match status" value="1"/>
</dbReference>
<keyword evidence="2 4" id="KW-0328">Glycosyltransferase</keyword>
<dbReference type="InterPro" id="IPR050271">
    <property type="entry name" value="UDP-glycosyltransferase"/>
</dbReference>
<feature type="transmembrane region" description="Helical" evidence="5">
    <location>
        <begin position="137"/>
        <end position="161"/>
    </location>
</feature>
<comment type="similarity">
    <text evidence="1 4">Belongs to the UDP-glycosyltransferase family.</text>
</comment>
<evidence type="ECO:0000256" key="4">
    <source>
        <dbReference type="RuleBase" id="RU003718"/>
    </source>
</evidence>
<dbReference type="SUPFAM" id="SSF53756">
    <property type="entry name" value="UDP-Glycosyltransferase/glycogen phosphorylase"/>
    <property type="match status" value="1"/>
</dbReference>
<gene>
    <name evidence="6" type="primary">UGT1A5</name>
    <name evidence="6" type="ORF">g.48084</name>
</gene>
<dbReference type="EMBL" id="GGMR01007274">
    <property type="protein sequence ID" value="MBY19893.1"/>
    <property type="molecule type" value="Transcribed_RNA"/>
</dbReference>
<keyword evidence="3 4" id="KW-0808">Transferase</keyword>
<dbReference type="GO" id="GO:0015020">
    <property type="term" value="F:glucuronosyltransferase activity"/>
    <property type="evidence" value="ECO:0007669"/>
    <property type="project" value="UniProtKB-EC"/>
</dbReference>
<keyword evidence="5" id="KW-0812">Transmembrane</keyword>
<accession>A0A2S2NRN9</accession>